<sequence length="85" mass="9883">MTTRGIGKNNERIGYHSFVDCTCTWKYYTESWFASPIVFRNAVKFKAKAQVISGTCPRKPWGRRDIENNSFVGMFQEVTRNVIIK</sequence>
<name>A0AAV4BNM8_9GAST</name>
<organism evidence="1 2">
    <name type="scientific">Plakobranchus ocellatus</name>
    <dbReference type="NCBI Taxonomy" id="259542"/>
    <lineage>
        <taxon>Eukaryota</taxon>
        <taxon>Metazoa</taxon>
        <taxon>Spiralia</taxon>
        <taxon>Lophotrochozoa</taxon>
        <taxon>Mollusca</taxon>
        <taxon>Gastropoda</taxon>
        <taxon>Heterobranchia</taxon>
        <taxon>Euthyneura</taxon>
        <taxon>Panpulmonata</taxon>
        <taxon>Sacoglossa</taxon>
        <taxon>Placobranchoidea</taxon>
        <taxon>Plakobranchidae</taxon>
        <taxon>Plakobranchus</taxon>
    </lineage>
</organism>
<comment type="caution">
    <text evidence="1">The sequence shown here is derived from an EMBL/GenBank/DDBJ whole genome shotgun (WGS) entry which is preliminary data.</text>
</comment>
<accession>A0AAV4BNM8</accession>
<protein>
    <submittedName>
        <fullName evidence="1">Uncharacterized protein</fullName>
    </submittedName>
</protein>
<dbReference type="Proteomes" id="UP000735302">
    <property type="component" value="Unassembled WGS sequence"/>
</dbReference>
<evidence type="ECO:0000313" key="2">
    <source>
        <dbReference type="Proteomes" id="UP000735302"/>
    </source>
</evidence>
<dbReference type="AlphaFoldDB" id="A0AAV4BNM8"/>
<reference evidence="1 2" key="1">
    <citation type="journal article" date="2021" name="Elife">
        <title>Chloroplast acquisition without the gene transfer in kleptoplastic sea slugs, Plakobranchus ocellatus.</title>
        <authorList>
            <person name="Maeda T."/>
            <person name="Takahashi S."/>
            <person name="Yoshida T."/>
            <person name="Shimamura S."/>
            <person name="Takaki Y."/>
            <person name="Nagai Y."/>
            <person name="Toyoda A."/>
            <person name="Suzuki Y."/>
            <person name="Arimoto A."/>
            <person name="Ishii H."/>
            <person name="Satoh N."/>
            <person name="Nishiyama T."/>
            <person name="Hasebe M."/>
            <person name="Maruyama T."/>
            <person name="Minagawa J."/>
            <person name="Obokata J."/>
            <person name="Shigenobu S."/>
        </authorList>
    </citation>
    <scope>NUCLEOTIDE SEQUENCE [LARGE SCALE GENOMIC DNA]</scope>
</reference>
<keyword evidence="2" id="KW-1185">Reference proteome</keyword>
<gene>
    <name evidence="1" type="ORF">PoB_004642400</name>
</gene>
<dbReference type="EMBL" id="BLXT01005119">
    <property type="protein sequence ID" value="GFO19919.1"/>
    <property type="molecule type" value="Genomic_DNA"/>
</dbReference>
<feature type="non-terminal residue" evidence="1">
    <location>
        <position position="85"/>
    </location>
</feature>
<evidence type="ECO:0000313" key="1">
    <source>
        <dbReference type="EMBL" id="GFO19919.1"/>
    </source>
</evidence>
<proteinExistence type="predicted"/>